<evidence type="ECO:0000256" key="2">
    <source>
        <dbReference type="ARBA" id="ARBA00022801"/>
    </source>
</evidence>
<gene>
    <name evidence="4" type="ORF">DTO57_06110</name>
</gene>
<organism evidence="4 5">
    <name type="scientific">Microbacterium sorbitolivorans</name>
    <dbReference type="NCBI Taxonomy" id="1867410"/>
    <lineage>
        <taxon>Bacteria</taxon>
        <taxon>Bacillati</taxon>
        <taxon>Actinomycetota</taxon>
        <taxon>Actinomycetes</taxon>
        <taxon>Micrococcales</taxon>
        <taxon>Microbacteriaceae</taxon>
        <taxon>Microbacterium</taxon>
    </lineage>
</organism>
<dbReference type="Gene3D" id="3.40.50.1820">
    <property type="entry name" value="alpha/beta hydrolase"/>
    <property type="match status" value="1"/>
</dbReference>
<dbReference type="Proteomes" id="UP000253508">
    <property type="component" value="Unassembled WGS sequence"/>
</dbReference>
<dbReference type="InterPro" id="IPR050565">
    <property type="entry name" value="LYPA1-2/EST-like"/>
</dbReference>
<keyword evidence="5" id="KW-1185">Reference proteome</keyword>
<dbReference type="SUPFAM" id="SSF53474">
    <property type="entry name" value="alpha/beta-Hydrolases"/>
    <property type="match status" value="1"/>
</dbReference>
<proteinExistence type="inferred from homology"/>
<protein>
    <submittedName>
        <fullName evidence="4">Esterase</fullName>
    </submittedName>
</protein>
<evidence type="ECO:0000313" key="5">
    <source>
        <dbReference type="Proteomes" id="UP000253508"/>
    </source>
</evidence>
<dbReference type="AlphaFoldDB" id="A0A367Y3Y4"/>
<accession>A0A367Y3Y4</accession>
<reference evidence="4 5" key="1">
    <citation type="submission" date="2018-07" db="EMBL/GenBank/DDBJ databases">
        <title>Microbacterium endoborsara sp. nov., a novel actinobacterium isolated from Borszczowia aralocaspica.</title>
        <authorList>
            <person name="An D."/>
        </authorList>
    </citation>
    <scope>NUCLEOTIDE SEQUENCE [LARGE SCALE GENOMIC DNA]</scope>
    <source>
        <strain evidence="4 5">C1.15228</strain>
    </source>
</reference>
<dbReference type="PANTHER" id="PTHR10655:SF17">
    <property type="entry name" value="LYSOPHOSPHOLIPASE-LIKE PROTEIN 1"/>
    <property type="match status" value="1"/>
</dbReference>
<evidence type="ECO:0000259" key="3">
    <source>
        <dbReference type="Pfam" id="PF02230"/>
    </source>
</evidence>
<evidence type="ECO:0000313" key="4">
    <source>
        <dbReference type="EMBL" id="RCK59741.1"/>
    </source>
</evidence>
<keyword evidence="2" id="KW-0378">Hydrolase</keyword>
<dbReference type="Pfam" id="PF02230">
    <property type="entry name" value="Abhydrolase_2"/>
    <property type="match status" value="1"/>
</dbReference>
<dbReference type="PANTHER" id="PTHR10655">
    <property type="entry name" value="LYSOPHOSPHOLIPASE-RELATED"/>
    <property type="match status" value="1"/>
</dbReference>
<feature type="domain" description="Phospholipase/carboxylesterase/thioesterase" evidence="3">
    <location>
        <begin position="18"/>
        <end position="204"/>
    </location>
</feature>
<dbReference type="InterPro" id="IPR029058">
    <property type="entry name" value="AB_hydrolase_fold"/>
</dbReference>
<comment type="caution">
    <text evidence="4">The sequence shown here is derived from an EMBL/GenBank/DDBJ whole genome shotgun (WGS) entry which is preliminary data.</text>
</comment>
<name>A0A367Y3Y4_9MICO</name>
<dbReference type="RefSeq" id="WP_114117353.1">
    <property type="nucleotide sequence ID" value="NZ_BMHU01000003.1"/>
</dbReference>
<comment type="similarity">
    <text evidence="1">Belongs to the AB hydrolase superfamily. AB hydrolase 2 family.</text>
</comment>
<dbReference type="OrthoDB" id="9780848at2"/>
<sequence length="206" mass="22074">MPSLDDTAVLWSEPPGDKPLIVLLHGYGSDERDLFSLRTKLPTAFTYASVRAPLDPPFPMSGYSWYSIEGLESRDPAGVTAGAQALLEWLAPLGERRVGLVGFSQGGAVSLQAMRLDPGRFDFVVNLSGYAAGGSAPGDEALKSAKVPVFWGRGSADPVIPVEAVEHTTAWLPDHSDLVGRVYPGLAHAVSEQEISDLARFLEKQL</sequence>
<evidence type="ECO:0000256" key="1">
    <source>
        <dbReference type="ARBA" id="ARBA00006499"/>
    </source>
</evidence>
<dbReference type="GO" id="GO:0016787">
    <property type="term" value="F:hydrolase activity"/>
    <property type="evidence" value="ECO:0007669"/>
    <property type="project" value="UniProtKB-KW"/>
</dbReference>
<dbReference type="EMBL" id="QORO01000002">
    <property type="protein sequence ID" value="RCK59741.1"/>
    <property type="molecule type" value="Genomic_DNA"/>
</dbReference>
<dbReference type="InterPro" id="IPR003140">
    <property type="entry name" value="PLipase/COase/thioEstase"/>
</dbReference>